<dbReference type="PANTHER" id="PTHR34569">
    <property type="entry name" value="EXPRESSED PROTEIN"/>
    <property type="match status" value="1"/>
</dbReference>
<name>A0ABD3B6N3_9GENT</name>
<sequence length="168" mass="18846">MPNPHSHMEIASIKPHDQNFDYPLSRNNTKSFLGPAANNQNCISAPEFSVSDIEMIAFEAAANYTSLKDLLPTSPSTIMSPTTNNSWREIPIKDPLLQHAAWAYLQPMKSDDHEVNGSRSFIRKLKDQWCGVFGCFNDVVLVLVKSWFSATGIKEELNGQLGEDDKFE</sequence>
<dbReference type="AlphaFoldDB" id="A0ABD3B6N3"/>
<proteinExistence type="predicted"/>
<protein>
    <submittedName>
        <fullName evidence="1">Uncharacterized protein</fullName>
    </submittedName>
</protein>
<comment type="caution">
    <text evidence="1">The sequence shown here is derived from an EMBL/GenBank/DDBJ whole genome shotgun (WGS) entry which is preliminary data.</text>
</comment>
<organism evidence="1 2">
    <name type="scientific">Cinchona calisaya</name>
    <dbReference type="NCBI Taxonomy" id="153742"/>
    <lineage>
        <taxon>Eukaryota</taxon>
        <taxon>Viridiplantae</taxon>
        <taxon>Streptophyta</taxon>
        <taxon>Embryophyta</taxon>
        <taxon>Tracheophyta</taxon>
        <taxon>Spermatophyta</taxon>
        <taxon>Magnoliopsida</taxon>
        <taxon>eudicotyledons</taxon>
        <taxon>Gunneridae</taxon>
        <taxon>Pentapetalae</taxon>
        <taxon>asterids</taxon>
        <taxon>lamiids</taxon>
        <taxon>Gentianales</taxon>
        <taxon>Rubiaceae</taxon>
        <taxon>Cinchonoideae</taxon>
        <taxon>Cinchoneae</taxon>
        <taxon>Cinchona</taxon>
    </lineage>
</organism>
<keyword evidence="2" id="KW-1185">Reference proteome</keyword>
<evidence type="ECO:0000313" key="2">
    <source>
        <dbReference type="Proteomes" id="UP001630127"/>
    </source>
</evidence>
<reference evidence="1 2" key="1">
    <citation type="submission" date="2024-11" db="EMBL/GenBank/DDBJ databases">
        <title>A near-complete genome assembly of Cinchona calisaya.</title>
        <authorList>
            <person name="Lian D.C."/>
            <person name="Zhao X.W."/>
            <person name="Wei L."/>
        </authorList>
    </citation>
    <scope>NUCLEOTIDE SEQUENCE [LARGE SCALE GENOMIC DNA]</scope>
    <source>
        <tissue evidence="1">Nenye</tissue>
    </source>
</reference>
<dbReference type="EMBL" id="JBJUIK010000001">
    <property type="protein sequence ID" value="KAL3539109.1"/>
    <property type="molecule type" value="Genomic_DNA"/>
</dbReference>
<dbReference type="PANTHER" id="PTHR34569:SF21">
    <property type="match status" value="1"/>
</dbReference>
<gene>
    <name evidence="1" type="ORF">ACH5RR_002475</name>
</gene>
<dbReference type="Proteomes" id="UP001630127">
    <property type="component" value="Unassembled WGS sequence"/>
</dbReference>
<accession>A0ABD3B6N3</accession>
<evidence type="ECO:0000313" key="1">
    <source>
        <dbReference type="EMBL" id="KAL3539109.1"/>
    </source>
</evidence>